<feature type="transmembrane region" description="Helical" evidence="8">
    <location>
        <begin position="228"/>
        <end position="245"/>
    </location>
</feature>
<dbReference type="InterPro" id="IPR004638">
    <property type="entry name" value="EmrB-like"/>
</dbReference>
<dbReference type="CDD" id="cd17502">
    <property type="entry name" value="MFS_Azr1_MDR_like"/>
    <property type="match status" value="1"/>
</dbReference>
<keyword evidence="3" id="KW-1003">Cell membrane</keyword>
<evidence type="ECO:0000256" key="5">
    <source>
        <dbReference type="ARBA" id="ARBA00022989"/>
    </source>
</evidence>
<feature type="transmembrane region" description="Helical" evidence="8">
    <location>
        <begin position="33"/>
        <end position="58"/>
    </location>
</feature>
<evidence type="ECO:0000256" key="1">
    <source>
        <dbReference type="ARBA" id="ARBA00004651"/>
    </source>
</evidence>
<dbReference type="EMBL" id="JBHSHP010000057">
    <property type="protein sequence ID" value="MFC4756094.1"/>
    <property type="molecule type" value="Genomic_DNA"/>
</dbReference>
<keyword evidence="2" id="KW-0813">Transport</keyword>
<feature type="transmembrane region" description="Helical" evidence="8">
    <location>
        <begin position="101"/>
        <end position="119"/>
    </location>
</feature>
<dbReference type="PANTHER" id="PTHR23501:SF197">
    <property type="entry name" value="COMD"/>
    <property type="match status" value="1"/>
</dbReference>
<evidence type="ECO:0000256" key="8">
    <source>
        <dbReference type="SAM" id="Phobius"/>
    </source>
</evidence>
<sequence>MTTPRSAAPDTGGDRGGTDQSGSDGRELSRSQILVILAGLMAAMFLSSLDQTVVSTAIRTIADDLDGLSAQAWVTTAYLLTSTISTPLYGKLSDIYGRKPFFIVGIIIFVAGSILSSSSTSMYELAAFRGFQGLGAGALMSLSLAILGDILPPRERAKYQGYMLAVFATSSVLGPLIGGFFAGTSSILGIAGWRWVFLVNVPIGAIALTMVILTLNVKNVRVQQRVDWAGAAAIIVALVPLLVVAEQGSTWGWGSPIALVCYIVGVLGIGVFVIVEARAGDHALIPLRLFRDRTFTIITIGSVIVGMAMFGGLMTLPLYMQIVHGADPMKSGLMMLPLVVGMMGASIVSGQLISKTGYIRGYPIAGTAIAAVGLFLLSTIDADTSLWLVMTYMFIMGIGLGNCMQPLTLIIQNTARPQEIGVATAAATFFRQLGGTAGVAVFLSILFSRVGGAIRDQLEIAEKNGSLARGIREGLADPSLRQDREAYSILEALADPGGGAAAGALEAATKDSAVINRLPAAVAYPFEQGYALSMSSIYLVAGILAVIATVVLFFLPRIVLRTTSPQADAARAAAAAAASGTHPEAAEVAATPAPVVADGPETPDVGGATDPRGAAGATTTSSSPPDPAR</sequence>
<feature type="transmembrane region" description="Helical" evidence="8">
    <location>
        <begin position="195"/>
        <end position="216"/>
    </location>
</feature>
<keyword evidence="11" id="KW-1185">Reference proteome</keyword>
<dbReference type="Proteomes" id="UP001595836">
    <property type="component" value="Unassembled WGS sequence"/>
</dbReference>
<dbReference type="InterPro" id="IPR036259">
    <property type="entry name" value="MFS_trans_sf"/>
</dbReference>
<dbReference type="Gene3D" id="1.20.1720.10">
    <property type="entry name" value="Multidrug resistance protein D"/>
    <property type="match status" value="1"/>
</dbReference>
<dbReference type="Pfam" id="PF07690">
    <property type="entry name" value="MFS_1"/>
    <property type="match status" value="1"/>
</dbReference>
<name>A0ABV9PUG3_9ACTN</name>
<feature type="transmembrane region" description="Helical" evidence="8">
    <location>
        <begin position="70"/>
        <end position="89"/>
    </location>
</feature>
<evidence type="ECO:0000256" key="6">
    <source>
        <dbReference type="ARBA" id="ARBA00023136"/>
    </source>
</evidence>
<dbReference type="NCBIfam" id="TIGR00711">
    <property type="entry name" value="efflux_EmrB"/>
    <property type="match status" value="1"/>
</dbReference>
<protein>
    <submittedName>
        <fullName evidence="10">MDR family MFS transporter</fullName>
    </submittedName>
</protein>
<evidence type="ECO:0000313" key="11">
    <source>
        <dbReference type="Proteomes" id="UP001595836"/>
    </source>
</evidence>
<dbReference type="Gene3D" id="1.20.1250.20">
    <property type="entry name" value="MFS general substrate transporter like domains"/>
    <property type="match status" value="1"/>
</dbReference>
<dbReference type="PANTHER" id="PTHR23501">
    <property type="entry name" value="MAJOR FACILITATOR SUPERFAMILY"/>
    <property type="match status" value="1"/>
</dbReference>
<proteinExistence type="predicted"/>
<dbReference type="RefSeq" id="WP_344996297.1">
    <property type="nucleotide sequence ID" value="NZ_BAABCD010000055.1"/>
</dbReference>
<evidence type="ECO:0000256" key="7">
    <source>
        <dbReference type="SAM" id="MobiDB-lite"/>
    </source>
</evidence>
<feature type="transmembrane region" description="Helical" evidence="8">
    <location>
        <begin position="162"/>
        <end position="183"/>
    </location>
</feature>
<organism evidence="10 11">
    <name type="scientific">Dietzia aurantiaca</name>
    <dbReference type="NCBI Taxonomy" id="983873"/>
    <lineage>
        <taxon>Bacteria</taxon>
        <taxon>Bacillati</taxon>
        <taxon>Actinomycetota</taxon>
        <taxon>Actinomycetes</taxon>
        <taxon>Mycobacteriales</taxon>
        <taxon>Dietziaceae</taxon>
        <taxon>Dietzia</taxon>
    </lineage>
</organism>
<evidence type="ECO:0000256" key="3">
    <source>
        <dbReference type="ARBA" id="ARBA00022475"/>
    </source>
</evidence>
<keyword evidence="4 8" id="KW-0812">Transmembrane</keyword>
<gene>
    <name evidence="10" type="ORF">ACFO7U_15075</name>
</gene>
<feature type="region of interest" description="Disordered" evidence="7">
    <location>
        <begin position="1"/>
        <end position="26"/>
    </location>
</feature>
<dbReference type="SUPFAM" id="SSF103473">
    <property type="entry name" value="MFS general substrate transporter"/>
    <property type="match status" value="1"/>
</dbReference>
<feature type="compositionally biased region" description="Low complexity" evidence="7">
    <location>
        <begin position="581"/>
        <end position="597"/>
    </location>
</feature>
<feature type="transmembrane region" description="Helical" evidence="8">
    <location>
        <begin position="386"/>
        <end position="410"/>
    </location>
</feature>
<dbReference type="PROSITE" id="PS50850">
    <property type="entry name" value="MFS"/>
    <property type="match status" value="1"/>
</dbReference>
<comment type="caution">
    <text evidence="10">The sequence shown here is derived from an EMBL/GenBank/DDBJ whole genome shotgun (WGS) entry which is preliminary data.</text>
</comment>
<feature type="transmembrane region" description="Helical" evidence="8">
    <location>
        <begin position="131"/>
        <end position="150"/>
    </location>
</feature>
<accession>A0ABV9PUG3</accession>
<dbReference type="PRINTS" id="PR01036">
    <property type="entry name" value="TCRTETB"/>
</dbReference>
<feature type="transmembrane region" description="Helical" evidence="8">
    <location>
        <begin position="257"/>
        <end position="275"/>
    </location>
</feature>
<feature type="transmembrane region" description="Helical" evidence="8">
    <location>
        <begin position="362"/>
        <end position="380"/>
    </location>
</feature>
<feature type="transmembrane region" description="Helical" evidence="8">
    <location>
        <begin position="422"/>
        <end position="447"/>
    </location>
</feature>
<feature type="transmembrane region" description="Helical" evidence="8">
    <location>
        <begin position="332"/>
        <end position="350"/>
    </location>
</feature>
<feature type="transmembrane region" description="Helical" evidence="8">
    <location>
        <begin position="536"/>
        <end position="555"/>
    </location>
</feature>
<feature type="transmembrane region" description="Helical" evidence="8">
    <location>
        <begin position="295"/>
        <end position="320"/>
    </location>
</feature>
<comment type="subcellular location">
    <subcellularLocation>
        <location evidence="1">Cell membrane</location>
        <topology evidence="1">Multi-pass membrane protein</topology>
    </subcellularLocation>
</comment>
<reference evidence="11" key="1">
    <citation type="journal article" date="2019" name="Int. J. Syst. Evol. Microbiol.">
        <title>The Global Catalogue of Microorganisms (GCM) 10K type strain sequencing project: providing services to taxonomists for standard genome sequencing and annotation.</title>
        <authorList>
            <consortium name="The Broad Institute Genomics Platform"/>
            <consortium name="The Broad Institute Genome Sequencing Center for Infectious Disease"/>
            <person name="Wu L."/>
            <person name="Ma J."/>
        </authorList>
    </citation>
    <scope>NUCLEOTIDE SEQUENCE [LARGE SCALE GENOMIC DNA]</scope>
    <source>
        <strain evidence="11">JCM 11882</strain>
    </source>
</reference>
<keyword evidence="6 8" id="KW-0472">Membrane</keyword>
<feature type="region of interest" description="Disordered" evidence="7">
    <location>
        <begin position="581"/>
        <end position="629"/>
    </location>
</feature>
<evidence type="ECO:0000259" key="9">
    <source>
        <dbReference type="PROSITE" id="PS50850"/>
    </source>
</evidence>
<evidence type="ECO:0000256" key="4">
    <source>
        <dbReference type="ARBA" id="ARBA00022692"/>
    </source>
</evidence>
<feature type="domain" description="Major facilitator superfamily (MFS) profile" evidence="9">
    <location>
        <begin position="36"/>
        <end position="559"/>
    </location>
</feature>
<keyword evidence="5 8" id="KW-1133">Transmembrane helix</keyword>
<dbReference type="InterPro" id="IPR011701">
    <property type="entry name" value="MFS"/>
</dbReference>
<evidence type="ECO:0000256" key="2">
    <source>
        <dbReference type="ARBA" id="ARBA00022448"/>
    </source>
</evidence>
<evidence type="ECO:0000313" key="10">
    <source>
        <dbReference type="EMBL" id="MFC4756094.1"/>
    </source>
</evidence>
<dbReference type="InterPro" id="IPR020846">
    <property type="entry name" value="MFS_dom"/>
</dbReference>